<keyword evidence="3" id="KW-1185">Reference proteome</keyword>
<proteinExistence type="predicted"/>
<dbReference type="RefSeq" id="WP_195772368.1">
    <property type="nucleotide sequence ID" value="NZ_VTDN01000007.1"/>
</dbReference>
<feature type="transmembrane region" description="Helical" evidence="1">
    <location>
        <begin position="44"/>
        <end position="62"/>
    </location>
</feature>
<gene>
    <name evidence="2" type="ORF">I2F25_09675</name>
</gene>
<accession>A0ABU6DWP3</accession>
<organism evidence="2 3">
    <name type="scientific">Acinetobacter pollinis</name>
    <dbReference type="NCBI Taxonomy" id="2605270"/>
    <lineage>
        <taxon>Bacteria</taxon>
        <taxon>Pseudomonadati</taxon>
        <taxon>Pseudomonadota</taxon>
        <taxon>Gammaproteobacteria</taxon>
        <taxon>Moraxellales</taxon>
        <taxon>Moraxellaceae</taxon>
        <taxon>Acinetobacter</taxon>
    </lineage>
</organism>
<keyword evidence="1" id="KW-0472">Membrane</keyword>
<evidence type="ECO:0000313" key="3">
    <source>
        <dbReference type="Proteomes" id="UP001339883"/>
    </source>
</evidence>
<evidence type="ECO:0000313" key="2">
    <source>
        <dbReference type="EMBL" id="MEB5477307.1"/>
    </source>
</evidence>
<feature type="transmembrane region" description="Helical" evidence="1">
    <location>
        <begin position="82"/>
        <end position="103"/>
    </location>
</feature>
<dbReference type="Pfam" id="PF05437">
    <property type="entry name" value="AzlD"/>
    <property type="match status" value="1"/>
</dbReference>
<sequence>MNFDISTSHPFIIILIMAIITLMTRWGGVYIMNYIPISDGTQRFITAMSSSVLVAILAPIAFDGDTAARLALLMTAIVMLIFKKPLLAISMGLLSAALCRYYLL</sequence>
<reference evidence="2 3" key="1">
    <citation type="submission" date="2019-08" db="EMBL/GenBank/DDBJ databases">
        <title>Five species of Acinetobacter isolated from floral nectar and animal pollinators.</title>
        <authorList>
            <person name="Hendry T.A."/>
        </authorList>
    </citation>
    <scope>NUCLEOTIDE SEQUENCE [LARGE SCALE GENOMIC DNA]</scope>
    <source>
        <strain evidence="2 3">MD18.27</strain>
    </source>
</reference>
<dbReference type="InterPro" id="IPR008407">
    <property type="entry name" value="Brnchd-chn_aa_trnsp_AzlD"/>
</dbReference>
<keyword evidence="1" id="KW-1133">Transmembrane helix</keyword>
<feature type="transmembrane region" description="Helical" evidence="1">
    <location>
        <begin position="12"/>
        <end position="32"/>
    </location>
</feature>
<evidence type="ECO:0000256" key="1">
    <source>
        <dbReference type="SAM" id="Phobius"/>
    </source>
</evidence>
<protein>
    <submittedName>
        <fullName evidence="2">AzlD domain-containing protein</fullName>
    </submittedName>
</protein>
<comment type="caution">
    <text evidence="2">The sequence shown here is derived from an EMBL/GenBank/DDBJ whole genome shotgun (WGS) entry which is preliminary data.</text>
</comment>
<dbReference type="Proteomes" id="UP001339883">
    <property type="component" value="Unassembled WGS sequence"/>
</dbReference>
<name>A0ABU6DWP3_9GAMM</name>
<keyword evidence="1" id="KW-0812">Transmembrane</keyword>
<dbReference type="EMBL" id="VTDN01000007">
    <property type="protein sequence ID" value="MEB5477307.1"/>
    <property type="molecule type" value="Genomic_DNA"/>
</dbReference>